<sequence>MDDIDAEFPAPPDLSNPALNLVAYSVLCPARDLSLQEVQDLITDVSNRDLPHDADRRKLMFQTIIAWRETPDWKIHLPHGKFLVKDSPPGYYESIEAVFKKFAAKPLLMKQLHSTDTNSNESVNGMVVKGFLPCGKAQQNGQSGVYAWACCHTICSKNEGPAYRQELCSRLGLPTTDAMVRLDGRLGEKRKAARETRGTHKGKAARLRKRLHKADRNAGARVQATYETGGDLDKDCYGNVFTEVVDD</sequence>
<keyword evidence="2" id="KW-1185">Reference proteome</keyword>
<evidence type="ECO:0000313" key="1">
    <source>
        <dbReference type="EMBL" id="KAK3267804.1"/>
    </source>
</evidence>
<proteinExistence type="predicted"/>
<gene>
    <name evidence="1" type="ORF">CYMTET_23662</name>
</gene>
<accession>A0AAE0FXQ8</accession>
<protein>
    <submittedName>
        <fullName evidence="1">Uncharacterized protein</fullName>
    </submittedName>
</protein>
<evidence type="ECO:0000313" key="2">
    <source>
        <dbReference type="Proteomes" id="UP001190700"/>
    </source>
</evidence>
<organism evidence="1 2">
    <name type="scientific">Cymbomonas tetramitiformis</name>
    <dbReference type="NCBI Taxonomy" id="36881"/>
    <lineage>
        <taxon>Eukaryota</taxon>
        <taxon>Viridiplantae</taxon>
        <taxon>Chlorophyta</taxon>
        <taxon>Pyramimonadophyceae</taxon>
        <taxon>Pyramimonadales</taxon>
        <taxon>Pyramimonadaceae</taxon>
        <taxon>Cymbomonas</taxon>
    </lineage>
</organism>
<comment type="caution">
    <text evidence="1">The sequence shown here is derived from an EMBL/GenBank/DDBJ whole genome shotgun (WGS) entry which is preliminary data.</text>
</comment>
<dbReference type="EMBL" id="LGRX02012186">
    <property type="protein sequence ID" value="KAK3267804.1"/>
    <property type="molecule type" value="Genomic_DNA"/>
</dbReference>
<dbReference type="AlphaFoldDB" id="A0AAE0FXQ8"/>
<name>A0AAE0FXQ8_9CHLO</name>
<reference evidence="1 2" key="1">
    <citation type="journal article" date="2015" name="Genome Biol. Evol.">
        <title>Comparative Genomics of a Bacterivorous Green Alga Reveals Evolutionary Causalities and Consequences of Phago-Mixotrophic Mode of Nutrition.</title>
        <authorList>
            <person name="Burns J.A."/>
            <person name="Paasch A."/>
            <person name="Narechania A."/>
            <person name="Kim E."/>
        </authorList>
    </citation>
    <scope>NUCLEOTIDE SEQUENCE [LARGE SCALE GENOMIC DNA]</scope>
    <source>
        <strain evidence="1 2">PLY_AMNH</strain>
    </source>
</reference>
<dbReference type="Proteomes" id="UP001190700">
    <property type="component" value="Unassembled WGS sequence"/>
</dbReference>